<evidence type="ECO:0000313" key="1">
    <source>
        <dbReference type="EMBL" id="KAH3717244.1"/>
    </source>
</evidence>
<name>A0A9D4HH44_DREPO</name>
<sequence length="83" mass="9711">MCMSFAYYYPRTPLANCMSLPNYDLADNSECGLDQQDRGRLVLSAAKHRAQMCKVHWRQFEDFNYRFTGNLPPHDYVEPSKCP</sequence>
<gene>
    <name evidence="1" type="ORF">DPMN_060026</name>
</gene>
<organism evidence="1 2">
    <name type="scientific">Dreissena polymorpha</name>
    <name type="common">Zebra mussel</name>
    <name type="synonym">Mytilus polymorpha</name>
    <dbReference type="NCBI Taxonomy" id="45954"/>
    <lineage>
        <taxon>Eukaryota</taxon>
        <taxon>Metazoa</taxon>
        <taxon>Spiralia</taxon>
        <taxon>Lophotrochozoa</taxon>
        <taxon>Mollusca</taxon>
        <taxon>Bivalvia</taxon>
        <taxon>Autobranchia</taxon>
        <taxon>Heteroconchia</taxon>
        <taxon>Euheterodonta</taxon>
        <taxon>Imparidentia</taxon>
        <taxon>Neoheterodontei</taxon>
        <taxon>Myida</taxon>
        <taxon>Dreissenoidea</taxon>
        <taxon>Dreissenidae</taxon>
        <taxon>Dreissena</taxon>
    </lineage>
</organism>
<proteinExistence type="predicted"/>
<evidence type="ECO:0000313" key="2">
    <source>
        <dbReference type="Proteomes" id="UP000828390"/>
    </source>
</evidence>
<reference evidence="1" key="1">
    <citation type="journal article" date="2019" name="bioRxiv">
        <title>The Genome of the Zebra Mussel, Dreissena polymorpha: A Resource for Invasive Species Research.</title>
        <authorList>
            <person name="McCartney M.A."/>
            <person name="Auch B."/>
            <person name="Kono T."/>
            <person name="Mallez S."/>
            <person name="Zhang Y."/>
            <person name="Obille A."/>
            <person name="Becker A."/>
            <person name="Abrahante J.E."/>
            <person name="Garbe J."/>
            <person name="Badalamenti J.P."/>
            <person name="Herman A."/>
            <person name="Mangelson H."/>
            <person name="Liachko I."/>
            <person name="Sullivan S."/>
            <person name="Sone E.D."/>
            <person name="Koren S."/>
            <person name="Silverstein K.A.T."/>
            <person name="Beckman K.B."/>
            <person name="Gohl D.M."/>
        </authorList>
    </citation>
    <scope>NUCLEOTIDE SEQUENCE</scope>
    <source>
        <strain evidence="1">Duluth1</strain>
        <tissue evidence="1">Whole animal</tissue>
    </source>
</reference>
<keyword evidence="2" id="KW-1185">Reference proteome</keyword>
<dbReference type="EMBL" id="JAIWYP010000013">
    <property type="protein sequence ID" value="KAH3717244.1"/>
    <property type="molecule type" value="Genomic_DNA"/>
</dbReference>
<comment type="caution">
    <text evidence="1">The sequence shown here is derived from an EMBL/GenBank/DDBJ whole genome shotgun (WGS) entry which is preliminary data.</text>
</comment>
<protein>
    <submittedName>
        <fullName evidence="1">Uncharacterized protein</fullName>
    </submittedName>
</protein>
<dbReference type="AlphaFoldDB" id="A0A9D4HH44"/>
<reference evidence="1" key="2">
    <citation type="submission" date="2020-11" db="EMBL/GenBank/DDBJ databases">
        <authorList>
            <person name="McCartney M.A."/>
            <person name="Auch B."/>
            <person name="Kono T."/>
            <person name="Mallez S."/>
            <person name="Becker A."/>
            <person name="Gohl D.M."/>
            <person name="Silverstein K.A.T."/>
            <person name="Koren S."/>
            <person name="Bechman K.B."/>
            <person name="Herman A."/>
            <person name="Abrahante J.E."/>
            <person name="Garbe J."/>
        </authorList>
    </citation>
    <scope>NUCLEOTIDE SEQUENCE</scope>
    <source>
        <strain evidence="1">Duluth1</strain>
        <tissue evidence="1">Whole animal</tissue>
    </source>
</reference>
<dbReference type="Proteomes" id="UP000828390">
    <property type="component" value="Unassembled WGS sequence"/>
</dbReference>
<accession>A0A9D4HH44</accession>